<organism evidence="1 2">
    <name type="scientific">Halogranum salarium B-1</name>
    <dbReference type="NCBI Taxonomy" id="1210908"/>
    <lineage>
        <taxon>Archaea</taxon>
        <taxon>Methanobacteriati</taxon>
        <taxon>Methanobacteriota</taxon>
        <taxon>Stenosarchaea group</taxon>
        <taxon>Halobacteria</taxon>
        <taxon>Halobacteriales</taxon>
        <taxon>Haloferacaceae</taxon>
    </lineage>
</organism>
<sequence>MRTSRHATVISVALLPLVTSLTGWVSRQKSRAARGWMSIARTRGAGKGTSEHRSTRAFLDF</sequence>
<gene>
    <name evidence="1" type="ORF">HSB1_06660</name>
</gene>
<name>J2ZLJ1_9EURY</name>
<proteinExistence type="predicted"/>
<comment type="caution">
    <text evidence="1">The sequence shown here is derived from an EMBL/GenBank/DDBJ whole genome shotgun (WGS) entry which is preliminary data.</text>
</comment>
<dbReference type="AlphaFoldDB" id="J2ZLJ1"/>
<accession>J2ZLJ1</accession>
<dbReference type="EMBL" id="ALJD01000002">
    <property type="protein sequence ID" value="EJN61625.1"/>
    <property type="molecule type" value="Genomic_DNA"/>
</dbReference>
<evidence type="ECO:0000313" key="1">
    <source>
        <dbReference type="EMBL" id="EJN61625.1"/>
    </source>
</evidence>
<reference evidence="1 2" key="1">
    <citation type="journal article" date="2012" name="J. Bacteriol.">
        <title>Draft Genome Sequence of the Extremely Halophilic Archaeon Halogranum salarium B-1T.</title>
        <authorList>
            <person name="Kim K.K."/>
            <person name="Lee K.C."/>
            <person name="Lee J.S."/>
        </authorList>
    </citation>
    <scope>NUCLEOTIDE SEQUENCE [LARGE SCALE GENOMIC DNA]</scope>
    <source>
        <strain evidence="1 2">B-1</strain>
    </source>
</reference>
<dbReference type="Proteomes" id="UP000007813">
    <property type="component" value="Unassembled WGS sequence"/>
</dbReference>
<evidence type="ECO:0000313" key="2">
    <source>
        <dbReference type="Proteomes" id="UP000007813"/>
    </source>
</evidence>
<protein>
    <submittedName>
        <fullName evidence="1">Uncharacterized protein</fullName>
    </submittedName>
</protein>